<accession>A0A2P2NPH7</accession>
<reference evidence="1" key="1">
    <citation type="submission" date="2018-02" db="EMBL/GenBank/DDBJ databases">
        <title>Rhizophora mucronata_Transcriptome.</title>
        <authorList>
            <person name="Meera S.P."/>
            <person name="Sreeshan A."/>
            <person name="Augustine A."/>
        </authorList>
    </citation>
    <scope>NUCLEOTIDE SEQUENCE</scope>
    <source>
        <tissue evidence="1">Leaf</tissue>
    </source>
</reference>
<proteinExistence type="predicted"/>
<sequence>MVCSSLFSFENTTSFLIQCNNLKRKKKCRYNRDKNLIYSHCSLKIKWQAEFF</sequence>
<dbReference type="AlphaFoldDB" id="A0A2P2NPH7"/>
<protein>
    <submittedName>
        <fullName evidence="1">Uncharacterized protein</fullName>
    </submittedName>
</protein>
<name>A0A2P2NPH7_RHIMU</name>
<organism evidence="1">
    <name type="scientific">Rhizophora mucronata</name>
    <name type="common">Asiatic mangrove</name>
    <dbReference type="NCBI Taxonomy" id="61149"/>
    <lineage>
        <taxon>Eukaryota</taxon>
        <taxon>Viridiplantae</taxon>
        <taxon>Streptophyta</taxon>
        <taxon>Embryophyta</taxon>
        <taxon>Tracheophyta</taxon>
        <taxon>Spermatophyta</taxon>
        <taxon>Magnoliopsida</taxon>
        <taxon>eudicotyledons</taxon>
        <taxon>Gunneridae</taxon>
        <taxon>Pentapetalae</taxon>
        <taxon>rosids</taxon>
        <taxon>fabids</taxon>
        <taxon>Malpighiales</taxon>
        <taxon>Rhizophoraceae</taxon>
        <taxon>Rhizophora</taxon>
    </lineage>
</organism>
<evidence type="ECO:0000313" key="1">
    <source>
        <dbReference type="EMBL" id="MBX44412.1"/>
    </source>
</evidence>
<dbReference type="EMBL" id="GGEC01063928">
    <property type="protein sequence ID" value="MBX44412.1"/>
    <property type="molecule type" value="Transcribed_RNA"/>
</dbReference>